<keyword evidence="2" id="KW-1185">Reference proteome</keyword>
<gene>
    <name evidence="1" type="ORF">PDENDC454_25521</name>
</gene>
<dbReference type="OrthoDB" id="2816270at2"/>
<dbReference type="AlphaFoldDB" id="H3SNF4"/>
<name>H3SNF4_9BACL</name>
<protein>
    <submittedName>
        <fullName evidence="1">Uncharacterized protein</fullName>
    </submittedName>
</protein>
<accession>H3SNF4</accession>
<proteinExistence type="predicted"/>
<sequence length="395" mass="46754">MKNHLHYIPLQKVNPETVKLKDLSELIRVEMDVDKTVSENFPINAFGKDDDDLKVLGAKALLQAFYKIDNVKYDLVYEYGNIEFLGLSEDKDIIFNFKEDNVNASGIYEFTSQFYDLFKMGKYANWLVSRNYEDLLSENLTKLLEKQKDTKKQFRFIREGKNEFLRGFTSTSYKNYDNNLCIYLIFLALHEQSKKHNINFSIDRAYLSDSAFKIYFEQEQPISIDGLGDVYFGAYATNNEIRETQFSFEIRYRIVDPEDPNVYFSAMPQLRDSVFEIRKNYGLEKIKERFSNINRIKEIQESMIEYIEALKSVKEITPDELRRLYGKITDSRDFTSGTKSKMTDLYNKNLVRNTYTILQLLNKINTITVDLDELQYLERIYNDFISELIENQKRK</sequence>
<evidence type="ECO:0000313" key="2">
    <source>
        <dbReference type="Proteomes" id="UP000003900"/>
    </source>
</evidence>
<reference evidence="1 2" key="1">
    <citation type="journal article" date="2012" name="J. Bacteriol.">
        <title>Genome Sequence of the Pattern-Forming Social Bacterium Paenibacillus dendritiformis C454 Chiral Morphotype.</title>
        <authorList>
            <person name="Sirota-Madi A."/>
            <person name="Olender T."/>
            <person name="Helman Y."/>
            <person name="Brainis I."/>
            <person name="Finkelshtein A."/>
            <person name="Roth D."/>
            <person name="Hagai E."/>
            <person name="Leshkowitz D."/>
            <person name="Brodsky L."/>
            <person name="Galatenko V."/>
            <person name="Nikolaev V."/>
            <person name="Gutnick D.L."/>
            <person name="Lancet D."/>
            <person name="Ben-Jacob E."/>
        </authorList>
    </citation>
    <scope>NUCLEOTIDE SEQUENCE [LARGE SCALE GENOMIC DNA]</scope>
    <source>
        <strain evidence="1 2">C454</strain>
    </source>
</reference>
<evidence type="ECO:0000313" key="1">
    <source>
        <dbReference type="EMBL" id="EHQ59393.1"/>
    </source>
</evidence>
<comment type="caution">
    <text evidence="1">The sequence shown here is derived from an EMBL/GenBank/DDBJ whole genome shotgun (WGS) entry which is preliminary data.</text>
</comment>
<dbReference type="Proteomes" id="UP000003900">
    <property type="component" value="Unassembled WGS sequence"/>
</dbReference>
<organism evidence="1 2">
    <name type="scientific">Paenibacillus dendritiformis C454</name>
    <dbReference type="NCBI Taxonomy" id="1131935"/>
    <lineage>
        <taxon>Bacteria</taxon>
        <taxon>Bacillati</taxon>
        <taxon>Bacillota</taxon>
        <taxon>Bacilli</taxon>
        <taxon>Bacillales</taxon>
        <taxon>Paenibacillaceae</taxon>
        <taxon>Paenibacillus</taxon>
    </lineage>
</organism>
<dbReference type="PATRIC" id="fig|1131935.3.peg.5304"/>
<dbReference type="RefSeq" id="WP_006679579.1">
    <property type="nucleotide sequence ID" value="NZ_AHKH01000136.1"/>
</dbReference>
<dbReference type="EMBL" id="AHKH01000136">
    <property type="protein sequence ID" value="EHQ59393.1"/>
    <property type="molecule type" value="Genomic_DNA"/>
</dbReference>